<dbReference type="PROSITE" id="PS50975">
    <property type="entry name" value="ATP_GRASP"/>
    <property type="match status" value="1"/>
</dbReference>
<dbReference type="EMBL" id="SMDA01000002">
    <property type="protein sequence ID" value="TCW32960.1"/>
    <property type="molecule type" value="Genomic_DNA"/>
</dbReference>
<evidence type="ECO:0000256" key="2">
    <source>
        <dbReference type="SAM" id="Coils"/>
    </source>
</evidence>
<evidence type="ECO:0000256" key="1">
    <source>
        <dbReference type="PROSITE-ProRule" id="PRU00409"/>
    </source>
</evidence>
<protein>
    <submittedName>
        <fullName evidence="4">ATP-grasp domain-containing protein</fullName>
    </submittedName>
</protein>
<sequence>MPTLPLPPDQQTVMPRVLLVTHDWSTLTELPWLFREAGCRVDVLCPAGNWAIRNGFYDRWLDAGLTLESLLETLETLVAGGTYRTIVIGDDPILWAIYRRRLMPLWPLLPLHRPEALPILNKLGLAEHCRAHAIPCPPACRVENADEALAAAVTLGLPLVFKENYSNGGQGVWVIRDEGACRAFAASHGFGQPLLAQRFVAGRHVDVEALFKEGHLLQYVCAEILEDNHGPSSKRRYFPNPPEIGAILVQLGQTTGLHGFANVALMQEESSGRYLLFEADPRPNKWVPYGRWFGQDFVSALRVFLGLTPVPPADADTPPVAVACWEVEHFSSHVTRLLNAGRYLDAILHLLDFDRTWRPVLYDPVLLKAKMEALRGQILPKAEAWAARAAQQVAALQQPNLVVPVPFSPEAAVTTVTIDNHTYDVEALPAEARAQVASIQFVDQELARLQAQVAALQTARNAYSQALVAAVREADSTAG</sequence>
<comment type="caution">
    <text evidence="4">The sequence shown here is derived from an EMBL/GenBank/DDBJ whole genome shotgun (WGS) entry which is preliminary data.</text>
</comment>
<dbReference type="Pfam" id="PF02655">
    <property type="entry name" value="ATP-grasp_3"/>
    <property type="match status" value="1"/>
</dbReference>
<feature type="domain" description="ATP-grasp" evidence="3">
    <location>
        <begin position="126"/>
        <end position="306"/>
    </location>
</feature>
<evidence type="ECO:0000259" key="3">
    <source>
        <dbReference type="PROSITE" id="PS50975"/>
    </source>
</evidence>
<evidence type="ECO:0000313" key="4">
    <source>
        <dbReference type="EMBL" id="TCW32960.1"/>
    </source>
</evidence>
<name>A0ABY2CZV7_GULMO</name>
<dbReference type="SUPFAM" id="SSF56059">
    <property type="entry name" value="Glutathione synthetase ATP-binding domain-like"/>
    <property type="match status" value="1"/>
</dbReference>
<gene>
    <name evidence="4" type="ORF">EV669_102259</name>
</gene>
<dbReference type="Proteomes" id="UP000294801">
    <property type="component" value="Unassembled WGS sequence"/>
</dbReference>
<keyword evidence="2" id="KW-0175">Coiled coil</keyword>
<reference evidence="4 5" key="1">
    <citation type="submission" date="2019-03" db="EMBL/GenBank/DDBJ databases">
        <title>Genomic Encyclopedia of Type Strains, Phase IV (KMG-IV): sequencing the most valuable type-strain genomes for metagenomic binning, comparative biology and taxonomic classification.</title>
        <authorList>
            <person name="Goeker M."/>
        </authorList>
    </citation>
    <scope>NUCLEOTIDE SEQUENCE [LARGE SCALE GENOMIC DNA]</scope>
    <source>
        <strain evidence="4 5">DSM 18507</strain>
    </source>
</reference>
<dbReference type="Gene3D" id="3.30.470.20">
    <property type="entry name" value="ATP-grasp fold, B domain"/>
    <property type="match status" value="1"/>
</dbReference>
<proteinExistence type="predicted"/>
<keyword evidence="1" id="KW-0067">ATP-binding</keyword>
<keyword evidence="1" id="KW-0547">Nucleotide-binding</keyword>
<dbReference type="InterPro" id="IPR003806">
    <property type="entry name" value="ATP-grasp_PylC-type"/>
</dbReference>
<dbReference type="RefSeq" id="WP_165922700.1">
    <property type="nucleotide sequence ID" value="NZ_SMDA01000002.1"/>
</dbReference>
<organism evidence="4 5">
    <name type="scientific">Gulbenkiania mobilis</name>
    <dbReference type="NCBI Taxonomy" id="397457"/>
    <lineage>
        <taxon>Bacteria</taxon>
        <taxon>Pseudomonadati</taxon>
        <taxon>Pseudomonadota</taxon>
        <taxon>Betaproteobacteria</taxon>
        <taxon>Neisseriales</taxon>
        <taxon>Chromobacteriaceae</taxon>
        <taxon>Gulbenkiania</taxon>
    </lineage>
</organism>
<dbReference type="InterPro" id="IPR011761">
    <property type="entry name" value="ATP-grasp"/>
</dbReference>
<dbReference type="Gene3D" id="3.30.1490.20">
    <property type="entry name" value="ATP-grasp fold, A domain"/>
    <property type="match status" value="1"/>
</dbReference>
<feature type="coiled-coil region" evidence="2">
    <location>
        <begin position="439"/>
        <end position="466"/>
    </location>
</feature>
<accession>A0ABY2CZV7</accession>
<keyword evidence="5" id="KW-1185">Reference proteome</keyword>
<dbReference type="InterPro" id="IPR013815">
    <property type="entry name" value="ATP_grasp_subdomain_1"/>
</dbReference>
<evidence type="ECO:0000313" key="5">
    <source>
        <dbReference type="Proteomes" id="UP000294801"/>
    </source>
</evidence>